<proteinExistence type="inferred from homology"/>
<feature type="binding site" evidence="12">
    <location>
        <position position="285"/>
    </location>
    <ligand>
        <name>substrate</name>
    </ligand>
</feature>
<comment type="pathway">
    <text evidence="1 10">Carbohydrate degradation; glycolysis; pyruvate from D-glyceraldehyde 3-phosphate: step 4/5.</text>
</comment>
<comment type="cofactor">
    <cofactor evidence="10">
        <name>Mg(2+)</name>
        <dbReference type="ChEBI" id="CHEBI:18420"/>
    </cofactor>
    <text evidence="10">Binds a second Mg(2+) ion via substrate during catalysis.</text>
</comment>
<dbReference type="PROSITE" id="PS00164">
    <property type="entry name" value="ENOLASE"/>
    <property type="match status" value="1"/>
</dbReference>
<evidence type="ECO:0000256" key="8">
    <source>
        <dbReference type="ARBA" id="ARBA00023239"/>
    </source>
</evidence>
<feature type="binding site" evidence="12">
    <location>
        <begin position="364"/>
        <end position="367"/>
    </location>
    <ligand>
        <name>substrate</name>
    </ligand>
</feature>
<comment type="cofactor">
    <cofactor evidence="13">
        <name>Mg(2+)</name>
        <dbReference type="ChEBI" id="CHEBI:18420"/>
    </cofactor>
    <text evidence="13">Mg(2+) is required for catalysis and for stabilizing the dimer.</text>
</comment>
<dbReference type="SMART" id="SM01193">
    <property type="entry name" value="Enolase_N"/>
    <property type="match status" value="1"/>
</dbReference>
<dbReference type="RefSeq" id="WP_113892132.1">
    <property type="nucleotide sequence ID" value="NZ_CP182882.1"/>
</dbReference>
<feature type="binding site" evidence="12">
    <location>
        <position position="154"/>
    </location>
    <ligand>
        <name>substrate</name>
    </ligand>
</feature>
<dbReference type="GO" id="GO:0006096">
    <property type="term" value="P:glycolytic process"/>
    <property type="evidence" value="ECO:0007669"/>
    <property type="project" value="UniProtKB-UniRule"/>
</dbReference>
<keyword evidence="10 13" id="KW-0479">Metal-binding</keyword>
<comment type="subcellular location">
    <subcellularLocation>
        <location evidence="10">Cytoplasm</location>
    </subcellularLocation>
    <subcellularLocation>
        <location evidence="10">Secreted</location>
    </subcellularLocation>
    <subcellularLocation>
        <location evidence="10">Cell surface</location>
    </subcellularLocation>
    <text evidence="10">Fractions of enolase are present in both the cytoplasm and on the cell surface.</text>
</comment>
<keyword evidence="10" id="KW-0963">Cytoplasm</keyword>
<dbReference type="Pfam" id="PF00113">
    <property type="entry name" value="Enolase_C"/>
    <property type="match status" value="1"/>
</dbReference>
<dbReference type="NCBIfam" id="TIGR01060">
    <property type="entry name" value="eno"/>
    <property type="match status" value="1"/>
</dbReference>
<evidence type="ECO:0000256" key="4">
    <source>
        <dbReference type="ARBA" id="ARBA00017068"/>
    </source>
</evidence>
<evidence type="ECO:0000259" key="15">
    <source>
        <dbReference type="SMART" id="SM01193"/>
    </source>
</evidence>
<evidence type="ECO:0000313" key="16">
    <source>
        <dbReference type="EMBL" id="RBQ30062.1"/>
    </source>
</evidence>
<dbReference type="Gene3D" id="3.20.20.120">
    <property type="entry name" value="Enolase-like C-terminal domain"/>
    <property type="match status" value="1"/>
</dbReference>
<dbReference type="EC" id="4.2.1.11" evidence="3 10"/>
<feature type="domain" description="Enolase N-terminal" evidence="15">
    <location>
        <begin position="4"/>
        <end position="133"/>
    </location>
</feature>
<evidence type="ECO:0000256" key="1">
    <source>
        <dbReference type="ARBA" id="ARBA00005031"/>
    </source>
</evidence>
<dbReference type="GO" id="GO:0000287">
    <property type="term" value="F:magnesium ion binding"/>
    <property type="evidence" value="ECO:0007669"/>
    <property type="project" value="UniProtKB-UniRule"/>
</dbReference>
<dbReference type="SMART" id="SM01192">
    <property type="entry name" value="Enolase_C"/>
    <property type="match status" value="1"/>
</dbReference>
<dbReference type="OrthoDB" id="9804716at2"/>
<keyword evidence="8 10" id="KW-0456">Lyase</keyword>
<comment type="catalytic activity">
    <reaction evidence="10">
        <text>(2R)-2-phosphoglycerate = phosphoenolpyruvate + H2O</text>
        <dbReference type="Rhea" id="RHEA:10164"/>
        <dbReference type="ChEBI" id="CHEBI:15377"/>
        <dbReference type="ChEBI" id="CHEBI:58289"/>
        <dbReference type="ChEBI" id="CHEBI:58702"/>
        <dbReference type="EC" id="4.2.1.11"/>
    </reaction>
</comment>
<reference evidence="16 17" key="1">
    <citation type="submission" date="2017-10" db="EMBL/GenBank/DDBJ databases">
        <title>Genomics of the genus Arcobacter.</title>
        <authorList>
            <person name="Perez-Cataluna A."/>
            <person name="Figueras M.J."/>
        </authorList>
    </citation>
    <scope>NUCLEOTIDE SEQUENCE [LARGE SCALE GENOMIC DNA]</scope>
    <source>
        <strain evidence="16 17">CECT 9230</strain>
    </source>
</reference>
<evidence type="ECO:0000313" key="17">
    <source>
        <dbReference type="Proteomes" id="UP000252669"/>
    </source>
</evidence>
<comment type="similarity">
    <text evidence="2 10">Belongs to the enolase family.</text>
</comment>
<dbReference type="Pfam" id="PF03952">
    <property type="entry name" value="Enolase_N"/>
    <property type="match status" value="1"/>
</dbReference>
<keyword evidence="7 10" id="KW-0324">Glycolysis</keyword>
<keyword evidence="17" id="KW-1185">Reference proteome</keyword>
<dbReference type="PANTHER" id="PTHR11902:SF1">
    <property type="entry name" value="ENOLASE"/>
    <property type="match status" value="1"/>
</dbReference>
<keyword evidence="6 10" id="KW-0460">Magnesium</keyword>
<dbReference type="InterPro" id="IPR020809">
    <property type="entry name" value="Enolase_CS"/>
</dbReference>
<feature type="binding site" evidence="10">
    <location>
        <position position="388"/>
    </location>
    <ligand>
        <name>(2R)-2-phosphoglycerate</name>
        <dbReference type="ChEBI" id="CHEBI:58289"/>
    </ligand>
</feature>
<feature type="binding site" evidence="10">
    <location>
        <position position="337"/>
    </location>
    <ligand>
        <name>(2R)-2-phosphoglycerate</name>
        <dbReference type="ChEBI" id="CHEBI:58289"/>
    </ligand>
</feature>
<evidence type="ECO:0000256" key="10">
    <source>
        <dbReference type="HAMAP-Rule" id="MF_00318"/>
    </source>
</evidence>
<evidence type="ECO:0000256" key="12">
    <source>
        <dbReference type="PIRSR" id="PIRSR001400-2"/>
    </source>
</evidence>
<name>A0A366MXB7_9BACT</name>
<dbReference type="Proteomes" id="UP000252669">
    <property type="component" value="Unassembled WGS sequence"/>
</dbReference>
<feature type="binding site" evidence="12">
    <location>
        <position position="312"/>
    </location>
    <ligand>
        <name>substrate</name>
    </ligand>
</feature>
<feature type="binding site" evidence="10">
    <location>
        <position position="367"/>
    </location>
    <ligand>
        <name>(2R)-2-phosphoglycerate</name>
        <dbReference type="ChEBI" id="CHEBI:58289"/>
    </ligand>
</feature>
<evidence type="ECO:0000256" key="6">
    <source>
        <dbReference type="ARBA" id="ARBA00022842"/>
    </source>
</evidence>
<dbReference type="SFLD" id="SFLDS00001">
    <property type="entry name" value="Enolase"/>
    <property type="match status" value="1"/>
</dbReference>
<dbReference type="SUPFAM" id="SSF51604">
    <property type="entry name" value="Enolase C-terminal domain-like"/>
    <property type="match status" value="1"/>
</dbReference>
<dbReference type="SFLD" id="SFLDG00178">
    <property type="entry name" value="enolase"/>
    <property type="match status" value="1"/>
</dbReference>
<dbReference type="PRINTS" id="PR00148">
    <property type="entry name" value="ENOLASE"/>
</dbReference>
<dbReference type="InterPro" id="IPR000941">
    <property type="entry name" value="Enolase"/>
</dbReference>
<dbReference type="InterPro" id="IPR020810">
    <property type="entry name" value="Enolase_C"/>
</dbReference>
<dbReference type="UniPathway" id="UPA00109">
    <property type="reaction ID" value="UER00187"/>
</dbReference>
<keyword evidence="5 10" id="KW-0964">Secreted</keyword>
<organism evidence="16 17">
    <name type="scientific">Aliarcobacter vitoriensis</name>
    <dbReference type="NCBI Taxonomy" id="2011099"/>
    <lineage>
        <taxon>Bacteria</taxon>
        <taxon>Pseudomonadati</taxon>
        <taxon>Campylobacterota</taxon>
        <taxon>Epsilonproteobacteria</taxon>
        <taxon>Campylobacterales</taxon>
        <taxon>Arcobacteraceae</taxon>
        <taxon>Aliarcobacter</taxon>
    </lineage>
</organism>
<dbReference type="PIRSF" id="PIRSF001400">
    <property type="entry name" value="Enolase"/>
    <property type="match status" value="1"/>
</dbReference>
<protein>
    <recommendedName>
        <fullName evidence="4 10">Enolase</fullName>
        <ecNumber evidence="3 10">4.2.1.11</ecNumber>
    </recommendedName>
    <alternativeName>
        <fullName evidence="10">2-phospho-D-glycerate hydro-lyase</fullName>
    </alternativeName>
    <alternativeName>
        <fullName evidence="10">2-phosphoglycerate dehydratase</fullName>
    </alternativeName>
</protein>
<feature type="binding site" evidence="12">
    <location>
        <position position="163"/>
    </location>
    <ligand>
        <name>substrate</name>
    </ligand>
</feature>
<dbReference type="CDD" id="cd03313">
    <property type="entry name" value="enolase"/>
    <property type="match status" value="1"/>
</dbReference>
<evidence type="ECO:0000256" key="7">
    <source>
        <dbReference type="ARBA" id="ARBA00023152"/>
    </source>
</evidence>
<comment type="caution">
    <text evidence="16">The sequence shown here is derived from an EMBL/GenBank/DDBJ whole genome shotgun (WGS) entry which is preliminary data.</text>
</comment>
<dbReference type="GO" id="GO:0005576">
    <property type="term" value="C:extracellular region"/>
    <property type="evidence" value="ECO:0007669"/>
    <property type="project" value="UniProtKB-SubCell"/>
</dbReference>
<dbReference type="PANTHER" id="PTHR11902">
    <property type="entry name" value="ENOLASE"/>
    <property type="match status" value="1"/>
</dbReference>
<dbReference type="GO" id="GO:0009986">
    <property type="term" value="C:cell surface"/>
    <property type="evidence" value="ECO:0007669"/>
    <property type="project" value="UniProtKB-SubCell"/>
</dbReference>
<dbReference type="HAMAP" id="MF_00318">
    <property type="entry name" value="Enolase"/>
    <property type="match status" value="1"/>
</dbReference>
<accession>A0A366MXB7</accession>
<feature type="binding site" evidence="10">
    <location>
        <position position="366"/>
    </location>
    <ligand>
        <name>(2R)-2-phosphoglycerate</name>
        <dbReference type="ChEBI" id="CHEBI:58289"/>
    </ligand>
</feature>
<dbReference type="GO" id="GO:0000015">
    <property type="term" value="C:phosphopyruvate hydratase complex"/>
    <property type="evidence" value="ECO:0007669"/>
    <property type="project" value="InterPro"/>
</dbReference>
<comment type="function">
    <text evidence="9 10">Catalyzes the reversible conversion of 2-phosphoglycerate (2-PG) into phosphoenolpyruvate (PEP). It is essential for the degradation of carbohydrates via glycolysis.</text>
</comment>
<dbReference type="InterPro" id="IPR036849">
    <property type="entry name" value="Enolase-like_C_sf"/>
</dbReference>
<feature type="binding site" evidence="10 13">
    <location>
        <position position="285"/>
    </location>
    <ligand>
        <name>Mg(2+)</name>
        <dbReference type="ChEBI" id="CHEBI:18420"/>
    </ligand>
</feature>
<gene>
    <name evidence="10 16" type="primary">eno</name>
    <name evidence="16" type="ORF">CRU91_00010</name>
</gene>
<dbReference type="AlphaFoldDB" id="A0A366MXB7"/>
<feature type="binding site" evidence="10 13">
    <location>
        <position position="312"/>
    </location>
    <ligand>
        <name>Mg(2+)</name>
        <dbReference type="ChEBI" id="CHEBI:18420"/>
    </ligand>
</feature>
<sequence length="425" mass="45763">MVFIDNVYADEVMDSRGNPTVRATVILSDGSKGSAIVPSGASTGKREALELRDGDNRFLGKGVLKAVENVNTKIADELIGQSPFNQAEVDAIMKEIDGTNNYSNLGANAVLGVSMATARAAANSLNIPLYRYLGGANAMTMPVPMFNIINGGEHANNSVDFQEYMIMPTGFENFNDGLRAVAEIYQNLKKVIDGMGESTAVGDEGGFAPNLKSNEEPIQVIMSAITKAGYKAGEQISIALDVAASELINDSGKYVLKSENRELTSAELVAYYEDLCAKYPIVSIEDGLSEDDWDGWKILTEKLGSKVQLVGDDLFVTNASILAEGIKKGIANSVLIKPNQIGSVSETMQTIRLAQRNNYNCVMSHRSGESEDAFIADFAVALNCGQIKTGSTARSDRIAKYNRLLEIGAEIGYAEYLGKQPFSKK</sequence>
<feature type="binding site" evidence="12">
    <location>
        <position position="388"/>
    </location>
    <ligand>
        <name>substrate</name>
    </ligand>
</feature>
<evidence type="ECO:0000256" key="11">
    <source>
        <dbReference type="PIRSR" id="PIRSR001400-1"/>
    </source>
</evidence>
<feature type="active site" description="Proton donor" evidence="10 11">
    <location>
        <position position="204"/>
    </location>
</feature>
<evidence type="ECO:0000256" key="5">
    <source>
        <dbReference type="ARBA" id="ARBA00022525"/>
    </source>
</evidence>
<evidence type="ECO:0000256" key="13">
    <source>
        <dbReference type="PIRSR" id="PIRSR001400-3"/>
    </source>
</evidence>
<evidence type="ECO:0000259" key="14">
    <source>
        <dbReference type="SMART" id="SM01192"/>
    </source>
</evidence>
<feature type="binding site" evidence="10">
    <location>
        <position position="162"/>
    </location>
    <ligand>
        <name>(2R)-2-phosphoglycerate</name>
        <dbReference type="ChEBI" id="CHEBI:58289"/>
    </ligand>
</feature>
<evidence type="ECO:0000256" key="9">
    <source>
        <dbReference type="ARBA" id="ARBA00045763"/>
    </source>
</evidence>
<feature type="active site" description="Proton acceptor" evidence="10 11">
    <location>
        <position position="337"/>
    </location>
</feature>
<feature type="binding site" evidence="10 13">
    <location>
        <position position="241"/>
    </location>
    <ligand>
        <name>Mg(2+)</name>
        <dbReference type="ChEBI" id="CHEBI:18420"/>
    </ligand>
</feature>
<dbReference type="EMBL" id="PDKB01000001">
    <property type="protein sequence ID" value="RBQ30062.1"/>
    <property type="molecule type" value="Genomic_DNA"/>
</dbReference>
<dbReference type="Gene3D" id="3.30.390.10">
    <property type="entry name" value="Enolase-like, N-terminal domain"/>
    <property type="match status" value="1"/>
</dbReference>
<dbReference type="InterPro" id="IPR020811">
    <property type="entry name" value="Enolase_N"/>
</dbReference>
<dbReference type="InterPro" id="IPR029017">
    <property type="entry name" value="Enolase-like_N"/>
</dbReference>
<evidence type="ECO:0000256" key="3">
    <source>
        <dbReference type="ARBA" id="ARBA00012058"/>
    </source>
</evidence>
<feature type="domain" description="Enolase C-terminal TIM barrel" evidence="14">
    <location>
        <begin position="138"/>
        <end position="424"/>
    </location>
</feature>
<dbReference type="SFLD" id="SFLDF00002">
    <property type="entry name" value="enolase"/>
    <property type="match status" value="1"/>
</dbReference>
<evidence type="ECO:0000256" key="2">
    <source>
        <dbReference type="ARBA" id="ARBA00009604"/>
    </source>
</evidence>
<dbReference type="SUPFAM" id="SSF54826">
    <property type="entry name" value="Enolase N-terminal domain-like"/>
    <property type="match status" value="1"/>
</dbReference>
<dbReference type="GO" id="GO:0004634">
    <property type="term" value="F:phosphopyruvate hydratase activity"/>
    <property type="evidence" value="ECO:0007669"/>
    <property type="project" value="UniProtKB-UniRule"/>
</dbReference>